<evidence type="ECO:0000259" key="5">
    <source>
        <dbReference type="PROSITE" id="PS50050"/>
    </source>
</evidence>
<dbReference type="GO" id="GO:0038023">
    <property type="term" value="F:signaling receptor activity"/>
    <property type="evidence" value="ECO:0007669"/>
    <property type="project" value="TreeGrafter"/>
</dbReference>
<feature type="domain" description="TNFR-Cys" evidence="5">
    <location>
        <begin position="44"/>
        <end position="86"/>
    </location>
</feature>
<feature type="compositionally biased region" description="Polar residues" evidence="2">
    <location>
        <begin position="189"/>
        <end position="211"/>
    </location>
</feature>
<evidence type="ECO:0000256" key="4">
    <source>
        <dbReference type="SAM" id="SignalP"/>
    </source>
</evidence>
<feature type="disulfide bond" evidence="1">
    <location>
        <begin position="45"/>
        <end position="60"/>
    </location>
</feature>
<keyword evidence="1" id="KW-1015">Disulfide bond</keyword>
<keyword evidence="3" id="KW-0812">Transmembrane</keyword>
<dbReference type="InParanoid" id="A0A671WFQ4"/>
<dbReference type="PROSITE" id="PS50050">
    <property type="entry name" value="TNFR_NGFR_2"/>
    <property type="match status" value="1"/>
</dbReference>
<evidence type="ECO:0000256" key="3">
    <source>
        <dbReference type="SAM" id="Phobius"/>
    </source>
</evidence>
<feature type="region of interest" description="Disordered" evidence="2">
    <location>
        <begin position="165"/>
        <end position="216"/>
    </location>
</feature>
<dbReference type="OMA" id="MVSRCSR"/>
<comment type="caution">
    <text evidence="1">Lacks conserved residue(s) required for the propagation of feature annotation.</text>
</comment>
<dbReference type="GO" id="GO:0042127">
    <property type="term" value="P:regulation of cell population proliferation"/>
    <property type="evidence" value="ECO:0007669"/>
    <property type="project" value="TreeGrafter"/>
</dbReference>
<evidence type="ECO:0000256" key="1">
    <source>
        <dbReference type="PROSITE-ProRule" id="PRU00206"/>
    </source>
</evidence>
<protein>
    <submittedName>
        <fullName evidence="6">Tumor necrosis factor receptor superfamily member 4-like</fullName>
    </submittedName>
</protein>
<reference evidence="6" key="2">
    <citation type="submission" date="2025-08" db="UniProtKB">
        <authorList>
            <consortium name="Ensembl"/>
        </authorList>
    </citation>
    <scope>IDENTIFICATION</scope>
</reference>
<dbReference type="GeneTree" id="ENSGT00730000113394"/>
<feature type="chain" id="PRO_5025363533" evidence="4">
    <location>
        <begin position="23"/>
        <end position="280"/>
    </location>
</feature>
<dbReference type="PANTHER" id="PTHR47139:SF3">
    <property type="entry name" value="SI:CH73-361P23.3"/>
    <property type="match status" value="1"/>
</dbReference>
<dbReference type="Ensembl" id="ENSSAUT00010039947.1">
    <property type="protein sequence ID" value="ENSSAUP00010037934.1"/>
    <property type="gene ID" value="ENSSAUG00010016006.1"/>
</dbReference>
<dbReference type="FunCoup" id="A0A671WFQ4">
    <property type="interactions" value="118"/>
</dbReference>
<feature type="signal peptide" evidence="4">
    <location>
        <begin position="1"/>
        <end position="22"/>
    </location>
</feature>
<dbReference type="Proteomes" id="UP000472265">
    <property type="component" value="Chromosome 6"/>
</dbReference>
<evidence type="ECO:0000313" key="6">
    <source>
        <dbReference type="Ensembl" id="ENSSAUP00010037934.1"/>
    </source>
</evidence>
<proteinExistence type="predicted"/>
<dbReference type="Gene3D" id="2.10.50.10">
    <property type="entry name" value="Tumor Necrosis Factor Receptor, subunit A, domain 2"/>
    <property type="match status" value="2"/>
</dbReference>
<dbReference type="SMART" id="SM00208">
    <property type="entry name" value="TNFR"/>
    <property type="match status" value="2"/>
</dbReference>
<gene>
    <name evidence="6" type="primary">si:ch73-361p23.3</name>
</gene>
<feature type="compositionally biased region" description="Basic and acidic residues" evidence="2">
    <location>
        <begin position="249"/>
        <end position="270"/>
    </location>
</feature>
<keyword evidence="7" id="KW-1185">Reference proteome</keyword>
<keyword evidence="3" id="KW-1133">Transmembrane helix</keyword>
<dbReference type="Pfam" id="PF00020">
    <property type="entry name" value="TNFR_c6"/>
    <property type="match status" value="1"/>
</dbReference>
<keyword evidence="4" id="KW-0732">Signal</keyword>
<feature type="repeat" description="TNFR-Cys" evidence="1">
    <location>
        <begin position="44"/>
        <end position="86"/>
    </location>
</feature>
<reference evidence="6" key="1">
    <citation type="submission" date="2021-04" db="EMBL/GenBank/DDBJ databases">
        <authorList>
            <consortium name="Wellcome Sanger Institute Data Sharing"/>
        </authorList>
    </citation>
    <scope>NUCLEOTIDE SEQUENCE [LARGE SCALE GENOMIC DNA]</scope>
</reference>
<feature type="transmembrane region" description="Helical" evidence="3">
    <location>
        <begin position="218"/>
        <end position="241"/>
    </location>
</feature>
<name>A0A671WFQ4_SPAAU</name>
<sequence>MVQLKLLIVSLTFFELLVNFDAVLRCPKGERVDVSRGSKPRCAPCHKGTYQPDENESQSCKPCTKCNQKSGSDPIQVCTEDTNTKCQCRGNFTPLDKSDNSTCKCDIGFELKSGECSECEVGYFSTSIDSTCRKWRECKSGVHKAGTKTSDALCKDESNDDAYVSATPTPNNIVPAVKHSTSDRPHEGAQTQKIHTTTTTSAPGLSITRSPPVQPPTAGSHIGVILILGIVLLFVLTAVACKQHIIPKERQQPDQKNESLCRKPVEESGHSSEALLKQNP</sequence>
<dbReference type="PANTHER" id="PTHR47139">
    <property type="entry name" value="TUMOR NECROSIS FACTOR RECEPTOR SUPERFAMILY MEMBER 9"/>
    <property type="match status" value="1"/>
</dbReference>
<feature type="region of interest" description="Disordered" evidence="2">
    <location>
        <begin position="249"/>
        <end position="280"/>
    </location>
</feature>
<evidence type="ECO:0000256" key="2">
    <source>
        <dbReference type="SAM" id="MobiDB-lite"/>
    </source>
</evidence>
<keyword evidence="3" id="KW-0472">Membrane</keyword>
<accession>A0A671WFQ4</accession>
<dbReference type="InterPro" id="IPR001368">
    <property type="entry name" value="TNFR/NGFR_Cys_rich_reg"/>
</dbReference>
<evidence type="ECO:0000313" key="7">
    <source>
        <dbReference type="Proteomes" id="UP000472265"/>
    </source>
</evidence>
<dbReference type="SUPFAM" id="SSF57586">
    <property type="entry name" value="TNF receptor-like"/>
    <property type="match status" value="1"/>
</dbReference>
<organism evidence="6 7">
    <name type="scientific">Sparus aurata</name>
    <name type="common">Gilthead sea bream</name>
    <dbReference type="NCBI Taxonomy" id="8175"/>
    <lineage>
        <taxon>Eukaryota</taxon>
        <taxon>Metazoa</taxon>
        <taxon>Chordata</taxon>
        <taxon>Craniata</taxon>
        <taxon>Vertebrata</taxon>
        <taxon>Euteleostomi</taxon>
        <taxon>Actinopterygii</taxon>
        <taxon>Neopterygii</taxon>
        <taxon>Teleostei</taxon>
        <taxon>Neoteleostei</taxon>
        <taxon>Acanthomorphata</taxon>
        <taxon>Eupercaria</taxon>
        <taxon>Spariformes</taxon>
        <taxon>Sparidae</taxon>
        <taxon>Sparus</taxon>
    </lineage>
</organism>
<dbReference type="AlphaFoldDB" id="A0A671WFQ4"/>
<reference evidence="6" key="3">
    <citation type="submission" date="2025-09" db="UniProtKB">
        <authorList>
            <consortium name="Ensembl"/>
        </authorList>
    </citation>
    <scope>IDENTIFICATION</scope>
</reference>